<dbReference type="GO" id="GO:0008932">
    <property type="term" value="F:lytic endotransglycosylase activity"/>
    <property type="evidence" value="ECO:0007669"/>
    <property type="project" value="TreeGrafter"/>
</dbReference>
<keyword evidence="4" id="KW-1185">Reference proteome</keyword>
<reference evidence="4" key="1">
    <citation type="submission" date="2016-10" db="EMBL/GenBank/DDBJ databases">
        <authorList>
            <person name="Varghese N."/>
            <person name="Submissions S."/>
        </authorList>
    </citation>
    <scope>NUCLEOTIDE SEQUENCE [LARGE SCALE GENOMIC DNA]</scope>
    <source>
        <strain evidence="4">DSM 16108</strain>
    </source>
</reference>
<accession>A0A1I3WR23</accession>
<dbReference type="RefSeq" id="WP_177206296.1">
    <property type="nucleotide sequence ID" value="NZ_FOSJ01000009.1"/>
</dbReference>
<name>A0A1I3WR23_9LACT</name>
<evidence type="ECO:0000259" key="2">
    <source>
        <dbReference type="PROSITE" id="PS51782"/>
    </source>
</evidence>
<evidence type="ECO:0000256" key="1">
    <source>
        <dbReference type="SAM" id="MobiDB-lite"/>
    </source>
</evidence>
<dbReference type="SUPFAM" id="SSF54106">
    <property type="entry name" value="LysM domain"/>
    <property type="match status" value="3"/>
</dbReference>
<gene>
    <name evidence="3" type="ORF">SAMN04488569_100939</name>
</gene>
<dbReference type="CDD" id="cd00118">
    <property type="entry name" value="LysM"/>
    <property type="match status" value="3"/>
</dbReference>
<feature type="domain" description="LysM" evidence="2">
    <location>
        <begin position="1"/>
        <end position="31"/>
    </location>
</feature>
<dbReference type="Pfam" id="PF01476">
    <property type="entry name" value="LysM"/>
    <property type="match status" value="3"/>
</dbReference>
<proteinExistence type="predicted"/>
<dbReference type="AlphaFoldDB" id="A0A1I3WR23"/>
<dbReference type="InterPro" id="IPR018392">
    <property type="entry name" value="LysM"/>
</dbReference>
<protein>
    <submittedName>
        <fullName evidence="3">LysM repeat-containing protein</fullName>
    </submittedName>
</protein>
<feature type="region of interest" description="Disordered" evidence="1">
    <location>
        <begin position="37"/>
        <end position="60"/>
    </location>
</feature>
<feature type="domain" description="LysM" evidence="2">
    <location>
        <begin position="110"/>
        <end position="153"/>
    </location>
</feature>
<dbReference type="PANTHER" id="PTHR33734:SF22">
    <property type="entry name" value="MEMBRANE-BOUND LYTIC MUREIN TRANSGLYCOSYLASE D"/>
    <property type="match status" value="1"/>
</dbReference>
<dbReference type="InterPro" id="IPR036779">
    <property type="entry name" value="LysM_dom_sf"/>
</dbReference>
<feature type="domain" description="LysM" evidence="2">
    <location>
        <begin position="55"/>
        <end position="98"/>
    </location>
</feature>
<organism evidence="3 4">
    <name type="scientific">Marinilactibacillus piezotolerans</name>
    <dbReference type="NCBI Taxonomy" id="258723"/>
    <lineage>
        <taxon>Bacteria</taxon>
        <taxon>Bacillati</taxon>
        <taxon>Bacillota</taxon>
        <taxon>Bacilli</taxon>
        <taxon>Lactobacillales</taxon>
        <taxon>Carnobacteriaceae</taxon>
        <taxon>Marinilactibacillus</taxon>
    </lineage>
</organism>
<feature type="non-terminal residue" evidence="3">
    <location>
        <position position="1"/>
    </location>
</feature>
<dbReference type="SMART" id="SM00257">
    <property type="entry name" value="LysM"/>
    <property type="match status" value="3"/>
</dbReference>
<dbReference type="EMBL" id="FOSJ01000009">
    <property type="protein sequence ID" value="SFK09297.1"/>
    <property type="molecule type" value="Genomic_DNA"/>
</dbReference>
<evidence type="ECO:0000313" key="3">
    <source>
        <dbReference type="EMBL" id="SFK09297.1"/>
    </source>
</evidence>
<sequence length="153" mass="16651">IAKKYNTTVSSIKSLNNLKSDLIFVNQKLVVAGKTQSSSSSSNTKITEETSSQSGEYKVKSGDTLSGLAKKYDTSVSQLKEWNQLKSDMIYVGQVLIVNAESGKENSDKGSYLVVSGDTLSGIALKFNLTVQQLKDKNQLSSDLIYIDQILSI</sequence>
<dbReference type="PANTHER" id="PTHR33734">
    <property type="entry name" value="LYSM DOMAIN-CONTAINING GPI-ANCHORED PROTEIN 2"/>
    <property type="match status" value="1"/>
</dbReference>
<dbReference type="PROSITE" id="PS51782">
    <property type="entry name" value="LYSM"/>
    <property type="match status" value="3"/>
</dbReference>
<dbReference type="Proteomes" id="UP000199589">
    <property type="component" value="Unassembled WGS sequence"/>
</dbReference>
<evidence type="ECO:0000313" key="4">
    <source>
        <dbReference type="Proteomes" id="UP000199589"/>
    </source>
</evidence>
<feature type="compositionally biased region" description="Low complexity" evidence="1">
    <location>
        <begin position="37"/>
        <end position="52"/>
    </location>
</feature>
<dbReference type="Gene3D" id="3.10.350.10">
    <property type="entry name" value="LysM domain"/>
    <property type="match status" value="3"/>
</dbReference>